<dbReference type="PANTHER" id="PTHR24171:SF8">
    <property type="entry name" value="BRCA1-ASSOCIATED RING DOMAIN PROTEIN 1"/>
    <property type="match status" value="1"/>
</dbReference>
<keyword evidence="2 3" id="KW-0040">ANK repeat</keyword>
<dbReference type="SMART" id="SM00248">
    <property type="entry name" value="ANK"/>
    <property type="match status" value="3"/>
</dbReference>
<dbReference type="OrthoDB" id="10057496at2759"/>
<dbReference type="AlphaFoldDB" id="A0A835UYX1"/>
<organism evidence="4 5">
    <name type="scientific">Vanilla planifolia</name>
    <name type="common">Vanilla</name>
    <dbReference type="NCBI Taxonomy" id="51239"/>
    <lineage>
        <taxon>Eukaryota</taxon>
        <taxon>Viridiplantae</taxon>
        <taxon>Streptophyta</taxon>
        <taxon>Embryophyta</taxon>
        <taxon>Tracheophyta</taxon>
        <taxon>Spermatophyta</taxon>
        <taxon>Magnoliopsida</taxon>
        <taxon>Liliopsida</taxon>
        <taxon>Asparagales</taxon>
        <taxon>Orchidaceae</taxon>
        <taxon>Vanilloideae</taxon>
        <taxon>Vanilleae</taxon>
        <taxon>Vanilla</taxon>
    </lineage>
</organism>
<dbReference type="GO" id="GO:0004842">
    <property type="term" value="F:ubiquitin-protein transferase activity"/>
    <property type="evidence" value="ECO:0007669"/>
    <property type="project" value="TreeGrafter"/>
</dbReference>
<comment type="caution">
    <text evidence="4">The sequence shown here is derived from an EMBL/GenBank/DDBJ whole genome shotgun (WGS) entry which is preliminary data.</text>
</comment>
<evidence type="ECO:0000256" key="2">
    <source>
        <dbReference type="ARBA" id="ARBA00023043"/>
    </source>
</evidence>
<dbReference type="InterPro" id="IPR036770">
    <property type="entry name" value="Ankyrin_rpt-contain_sf"/>
</dbReference>
<keyword evidence="1" id="KW-0677">Repeat</keyword>
<proteinExistence type="predicted"/>
<dbReference type="InterPro" id="IPR002110">
    <property type="entry name" value="Ankyrin_rpt"/>
</dbReference>
<dbReference type="Gene3D" id="1.25.40.20">
    <property type="entry name" value="Ankyrin repeat-containing domain"/>
    <property type="match status" value="2"/>
</dbReference>
<gene>
    <name evidence="4" type="ORF">HPP92_013527</name>
</gene>
<protein>
    <submittedName>
        <fullName evidence="4">Uncharacterized protein</fullName>
    </submittedName>
</protein>
<dbReference type="PRINTS" id="PR01415">
    <property type="entry name" value="ANKYRIN"/>
</dbReference>
<name>A0A835UYX1_VANPL</name>
<evidence type="ECO:0000313" key="5">
    <source>
        <dbReference type="Proteomes" id="UP000639772"/>
    </source>
</evidence>
<dbReference type="EMBL" id="JADCNM010000006">
    <property type="protein sequence ID" value="KAG0478808.1"/>
    <property type="molecule type" value="Genomic_DNA"/>
</dbReference>
<dbReference type="SUPFAM" id="SSF48403">
    <property type="entry name" value="Ankyrin repeat"/>
    <property type="match status" value="1"/>
</dbReference>
<accession>A0A835UYX1</accession>
<evidence type="ECO:0000256" key="1">
    <source>
        <dbReference type="ARBA" id="ARBA00022737"/>
    </source>
</evidence>
<evidence type="ECO:0000256" key="3">
    <source>
        <dbReference type="PROSITE-ProRule" id="PRU00023"/>
    </source>
</evidence>
<evidence type="ECO:0000313" key="4">
    <source>
        <dbReference type="EMBL" id="KAG0478808.1"/>
    </source>
</evidence>
<sequence>MGTDATSDQQTIPSAADHVDAMLEAARYNDIDDLISLSSIGVPLSVKDSQGRTALHMAAANGHLAIVEYLIGNQCRMNASNLEKNTPLHWACLNGHKEVAKALIMAGADPSLLNSHERSPVDEAVNGGKMEVVDAINAAVAQAELRELGFLSAGMTNFQVCIGSAPIR</sequence>
<reference evidence="4 5" key="1">
    <citation type="journal article" date="2020" name="Nat. Food">
        <title>A phased Vanilla planifolia genome enables genetic improvement of flavour and production.</title>
        <authorList>
            <person name="Hasing T."/>
            <person name="Tang H."/>
            <person name="Brym M."/>
            <person name="Khazi F."/>
            <person name="Huang T."/>
            <person name="Chambers A.H."/>
        </authorList>
    </citation>
    <scope>NUCLEOTIDE SEQUENCE [LARGE SCALE GENOMIC DNA]</scope>
    <source>
        <tissue evidence="4">Leaf</tissue>
    </source>
</reference>
<feature type="repeat" description="ANK" evidence="3">
    <location>
        <begin position="83"/>
        <end position="115"/>
    </location>
</feature>
<dbReference type="Pfam" id="PF12796">
    <property type="entry name" value="Ank_2"/>
    <property type="match status" value="1"/>
</dbReference>
<dbReference type="PROSITE" id="PS50297">
    <property type="entry name" value="ANK_REP_REGION"/>
    <property type="match status" value="2"/>
</dbReference>
<dbReference type="Proteomes" id="UP000639772">
    <property type="component" value="Chromosome 6"/>
</dbReference>
<dbReference type="PROSITE" id="PS50088">
    <property type="entry name" value="ANK_REPEAT"/>
    <property type="match status" value="2"/>
</dbReference>
<feature type="repeat" description="ANK" evidence="3">
    <location>
        <begin position="50"/>
        <end position="82"/>
    </location>
</feature>
<dbReference type="PANTHER" id="PTHR24171">
    <property type="entry name" value="ANKYRIN REPEAT DOMAIN-CONTAINING PROTEIN 39-RELATED"/>
    <property type="match status" value="1"/>
</dbReference>
<dbReference type="GO" id="GO:0085020">
    <property type="term" value="P:protein K6-linked ubiquitination"/>
    <property type="evidence" value="ECO:0007669"/>
    <property type="project" value="TreeGrafter"/>
</dbReference>